<feature type="transmembrane region" description="Helical" evidence="1">
    <location>
        <begin position="287"/>
        <end position="308"/>
    </location>
</feature>
<feature type="transmembrane region" description="Helical" evidence="1">
    <location>
        <begin position="21"/>
        <end position="38"/>
    </location>
</feature>
<feature type="transmembrane region" description="Helical" evidence="1">
    <location>
        <begin position="50"/>
        <end position="70"/>
    </location>
</feature>
<feature type="transmembrane region" description="Helical" evidence="1">
    <location>
        <begin position="256"/>
        <end position="275"/>
    </location>
</feature>
<keyword evidence="3" id="KW-1185">Reference proteome</keyword>
<feature type="transmembrane region" description="Helical" evidence="1">
    <location>
        <begin position="223"/>
        <end position="244"/>
    </location>
</feature>
<dbReference type="AlphaFoldDB" id="A0A134AB49"/>
<comment type="caution">
    <text evidence="2">The sequence shown here is derived from an EMBL/GenBank/DDBJ whole genome shotgun (WGS) entry which is preliminary data.</text>
</comment>
<dbReference type="Pfam" id="PF13687">
    <property type="entry name" value="DUF4153"/>
    <property type="match status" value="1"/>
</dbReference>
<feature type="transmembrane region" description="Helical" evidence="1">
    <location>
        <begin position="184"/>
        <end position="203"/>
    </location>
</feature>
<sequence>MNRRFNELTFRAKSALRHYPFSFVFALLACVFQCYWFKTGTVKTIFGQQPLLLSGLAILGFFISLSATLFADSQRETENRKWKLFGGLFTAVTLLACYIRLAELQTIGTAIYLSWQFLLLLAAVGLTVFFAGVIHQERDFRVHVITMAVNILISYLYAFVVFLGISLLLAGADLLFGLVVFSDALFYVVSVCFLPLMALFFLARIGDGNKEKHKGVLSLVDNVFGNILVPVLSAYVALLYLYIVKIIALRELPTTSVVHLILWPLALGVLVLFVVDHDREHTAIYYFRKYMPPASIPLLALMYYAWFLRVSQYGMTESRYMVFSIGLWLTFAMIHFMVEKREMHMVLPMTLTLIFLAAVFGGPIGAQSVSFRSQKGRLEDLLLENRMLKGGKIVEPDKISKADRMEIQNIVDYLRLNHDVSGISYFQGASEDVIDNVLDEAVDSEDLSLNFGEDHSFHIKGYDRMYMVETYDDEEIAREGLRIRRHKGIVDILCPGSEDPVLSVDLRDLREKIHILKREKETVAPEDLALTGENSRYRCKVYFDKTAFISHEGTVPSGDGVSMLILLEKK</sequence>
<dbReference type="RefSeq" id="WP_068369961.1">
    <property type="nucleotide sequence ID" value="NZ_KQ960183.1"/>
</dbReference>
<feature type="transmembrane region" description="Helical" evidence="1">
    <location>
        <begin position="345"/>
        <end position="366"/>
    </location>
</feature>
<dbReference type="PATRIC" id="fig|755172.3.peg.1753"/>
<keyword evidence="1" id="KW-0812">Transmembrane</keyword>
<organism evidence="2 3">
    <name type="scientific">Aedoeadaptatus coxii</name>
    <dbReference type="NCBI Taxonomy" id="755172"/>
    <lineage>
        <taxon>Bacteria</taxon>
        <taxon>Bacillati</taxon>
        <taxon>Bacillota</taxon>
        <taxon>Tissierellia</taxon>
        <taxon>Tissierellales</taxon>
        <taxon>Peptoniphilaceae</taxon>
        <taxon>Aedoeadaptatus</taxon>
    </lineage>
</organism>
<feature type="transmembrane region" description="Helical" evidence="1">
    <location>
        <begin position="320"/>
        <end position="338"/>
    </location>
</feature>
<keyword evidence="1" id="KW-1133">Transmembrane helix</keyword>
<evidence type="ECO:0008006" key="4">
    <source>
        <dbReference type="Google" id="ProtNLM"/>
    </source>
</evidence>
<dbReference type="InterPro" id="IPR025291">
    <property type="entry name" value="DUF4153"/>
</dbReference>
<evidence type="ECO:0000256" key="1">
    <source>
        <dbReference type="SAM" id="Phobius"/>
    </source>
</evidence>
<feature type="transmembrane region" description="Helical" evidence="1">
    <location>
        <begin position="155"/>
        <end position="178"/>
    </location>
</feature>
<dbReference type="EMBL" id="LSDG01000046">
    <property type="protein sequence ID" value="KXB64878.1"/>
    <property type="molecule type" value="Genomic_DNA"/>
</dbReference>
<proteinExistence type="predicted"/>
<feature type="transmembrane region" description="Helical" evidence="1">
    <location>
        <begin position="113"/>
        <end position="134"/>
    </location>
</feature>
<evidence type="ECO:0000313" key="2">
    <source>
        <dbReference type="EMBL" id="KXB64878.1"/>
    </source>
</evidence>
<evidence type="ECO:0000313" key="3">
    <source>
        <dbReference type="Proteomes" id="UP000070442"/>
    </source>
</evidence>
<protein>
    <recommendedName>
        <fullName evidence="4">DUF4153 domain-containing protein</fullName>
    </recommendedName>
</protein>
<name>A0A134AB49_9FIRM</name>
<dbReference type="STRING" id="755172.HMPREF1863_01797"/>
<dbReference type="PROSITE" id="PS51257">
    <property type="entry name" value="PROKAR_LIPOPROTEIN"/>
    <property type="match status" value="1"/>
</dbReference>
<accession>A0A134AB49</accession>
<feature type="transmembrane region" description="Helical" evidence="1">
    <location>
        <begin position="82"/>
        <end position="101"/>
    </location>
</feature>
<keyword evidence="1" id="KW-0472">Membrane</keyword>
<reference evidence="3" key="1">
    <citation type="submission" date="2016-01" db="EMBL/GenBank/DDBJ databases">
        <authorList>
            <person name="Mitreva M."/>
            <person name="Pepin K.H."/>
            <person name="Mihindukulasuriya K.A."/>
            <person name="Fulton R."/>
            <person name="Fronick C."/>
            <person name="O'Laughlin M."/>
            <person name="Miner T."/>
            <person name="Herter B."/>
            <person name="Rosa B.A."/>
            <person name="Cordes M."/>
            <person name="Tomlinson C."/>
            <person name="Wollam A."/>
            <person name="Palsikar V.B."/>
            <person name="Mardis E.R."/>
            <person name="Wilson R.K."/>
        </authorList>
    </citation>
    <scope>NUCLEOTIDE SEQUENCE [LARGE SCALE GENOMIC DNA]</scope>
    <source>
        <strain evidence="3">DNF00729</strain>
    </source>
</reference>
<gene>
    <name evidence="2" type="ORF">HMPREF1863_01797</name>
</gene>
<dbReference type="Proteomes" id="UP000070442">
    <property type="component" value="Unassembled WGS sequence"/>
</dbReference>
<dbReference type="OrthoDB" id="9809196at2"/>